<gene>
    <name evidence="2" type="ORF">SAMN04489765_4228</name>
</gene>
<keyword evidence="3" id="KW-1185">Reference proteome</keyword>
<name>A0A1H1HI92_9ACTN</name>
<evidence type="ECO:0000256" key="1">
    <source>
        <dbReference type="SAM" id="SignalP"/>
    </source>
</evidence>
<reference evidence="3" key="1">
    <citation type="submission" date="2016-10" db="EMBL/GenBank/DDBJ databases">
        <authorList>
            <person name="Varghese N."/>
            <person name="Submissions S."/>
        </authorList>
    </citation>
    <scope>NUCLEOTIDE SEQUENCE [LARGE SCALE GENOMIC DNA]</scope>
    <source>
        <strain evidence="3">DSM 44142</strain>
    </source>
</reference>
<dbReference type="AlphaFoldDB" id="A0A1H1HI92"/>
<protein>
    <submittedName>
        <fullName evidence="2">Uncharacterized protein</fullName>
    </submittedName>
</protein>
<dbReference type="EMBL" id="FNLF01000002">
    <property type="protein sequence ID" value="SDR25107.1"/>
    <property type="molecule type" value="Genomic_DNA"/>
</dbReference>
<dbReference type="STRING" id="47312.SAMN04489765_4228"/>
<evidence type="ECO:0000313" key="2">
    <source>
        <dbReference type="EMBL" id="SDR25107.1"/>
    </source>
</evidence>
<keyword evidence="1" id="KW-0732">Signal</keyword>
<dbReference type="Proteomes" id="UP000183053">
    <property type="component" value="Unassembled WGS sequence"/>
</dbReference>
<feature type="signal peptide" evidence="1">
    <location>
        <begin position="1"/>
        <end position="31"/>
    </location>
</feature>
<sequence length="186" mass="18287">MDLMNAYLSRTLVASVATVAAATAAVAPAAAAPGRVGTGPLTYAASALPGWSVKAPAPDGTVLAVAKLPGKNWASMVEIGPTGVAGRSASDVARAIAESAPTASGYEGHGARVVGLQVTPTTISGVPAARAVATVQVDGAPVAGDRYRVVVVDTKPQTYFVTAVPAEAPDRTAQAGAAEASLVAAR</sequence>
<accession>A0A1H1HI92</accession>
<organism evidence="2 3">
    <name type="scientific">Tsukamurella pulmonis</name>
    <dbReference type="NCBI Taxonomy" id="47312"/>
    <lineage>
        <taxon>Bacteria</taxon>
        <taxon>Bacillati</taxon>
        <taxon>Actinomycetota</taxon>
        <taxon>Actinomycetes</taxon>
        <taxon>Mycobacteriales</taxon>
        <taxon>Tsukamurellaceae</taxon>
        <taxon>Tsukamurella</taxon>
    </lineage>
</organism>
<proteinExistence type="predicted"/>
<feature type="chain" id="PRO_5010310903" evidence="1">
    <location>
        <begin position="32"/>
        <end position="186"/>
    </location>
</feature>
<evidence type="ECO:0000313" key="3">
    <source>
        <dbReference type="Proteomes" id="UP000183053"/>
    </source>
</evidence>